<name>A0A3E5AKP1_9FIRM</name>
<feature type="transmembrane region" description="Helical" evidence="1">
    <location>
        <begin position="12"/>
        <end position="31"/>
    </location>
</feature>
<keyword evidence="1" id="KW-0472">Membrane</keyword>
<proteinExistence type="predicted"/>
<evidence type="ECO:0000313" key="6">
    <source>
        <dbReference type="Proteomes" id="UP000261052"/>
    </source>
</evidence>
<dbReference type="RefSeq" id="WP_117685770.1">
    <property type="nucleotide sequence ID" value="NZ_QSFZ01000007.1"/>
</dbReference>
<feature type="transmembrane region" description="Helical" evidence="1">
    <location>
        <begin position="134"/>
        <end position="154"/>
    </location>
</feature>
<sequence>MHRHLQARQLIFSIASVVVGGGIVLLLYKYIGLTGSAYVAIPCVAPIALGGFYSFNGMNFYEYMGKKLHFMFGNKALTYVSTEGEPIIKAFEMEQNGQVKKKAKKTQSEITTSESAVKKQEEFEEMKKKTRNMMFGLAAVFVLAVAGVAAYKAMH</sequence>
<gene>
    <name evidence="4" type="ORF">DW912_07685</name>
    <name evidence="3" type="ORF">DXB72_14125</name>
    <name evidence="2" type="ORF">DXD13_06705</name>
</gene>
<evidence type="ECO:0000256" key="1">
    <source>
        <dbReference type="SAM" id="Phobius"/>
    </source>
</evidence>
<comment type="caution">
    <text evidence="3">The sequence shown here is derived from an EMBL/GenBank/DDBJ whole genome shotgun (WGS) entry which is preliminary data.</text>
</comment>
<dbReference type="EMBL" id="QSUG01000019">
    <property type="protein sequence ID" value="RGN20309.1"/>
    <property type="molecule type" value="Genomic_DNA"/>
</dbReference>
<dbReference type="AlphaFoldDB" id="A0A3E5AKP1"/>
<dbReference type="Proteomes" id="UP000286220">
    <property type="component" value="Unassembled WGS sequence"/>
</dbReference>
<dbReference type="EMBL" id="QSFZ01000007">
    <property type="protein sequence ID" value="RHA92230.1"/>
    <property type="molecule type" value="Genomic_DNA"/>
</dbReference>
<evidence type="ECO:0000313" key="2">
    <source>
        <dbReference type="EMBL" id="RGK43275.1"/>
    </source>
</evidence>
<evidence type="ECO:0000313" key="3">
    <source>
        <dbReference type="EMBL" id="RGN20309.1"/>
    </source>
</evidence>
<dbReference type="EMBL" id="QSQP01000007">
    <property type="protein sequence ID" value="RGK43275.1"/>
    <property type="molecule type" value="Genomic_DNA"/>
</dbReference>
<dbReference type="Pfam" id="PF12666">
    <property type="entry name" value="PrgI"/>
    <property type="match status" value="1"/>
</dbReference>
<keyword evidence="1" id="KW-0812">Transmembrane</keyword>
<feature type="transmembrane region" description="Helical" evidence="1">
    <location>
        <begin position="37"/>
        <end position="61"/>
    </location>
</feature>
<reference evidence="5 6" key="1">
    <citation type="submission" date="2018-08" db="EMBL/GenBank/DDBJ databases">
        <title>A genome reference for cultivated species of the human gut microbiota.</title>
        <authorList>
            <person name="Zou Y."/>
            <person name="Xue W."/>
            <person name="Luo G."/>
        </authorList>
    </citation>
    <scope>NUCLEOTIDE SEQUENCE [LARGE SCALE GENOMIC DNA]</scope>
    <source>
        <strain evidence="4 7">AM42-17AT</strain>
        <strain evidence="3 5">OM05-6AA</strain>
        <strain evidence="2 6">TF11-15AC</strain>
    </source>
</reference>
<evidence type="ECO:0000313" key="5">
    <source>
        <dbReference type="Proteomes" id="UP000260970"/>
    </source>
</evidence>
<accession>A0A3E5AKP1</accession>
<dbReference type="Proteomes" id="UP000260970">
    <property type="component" value="Unassembled WGS sequence"/>
</dbReference>
<organism evidence="3 5">
    <name type="scientific">Agathobacter rectalis</name>
    <dbReference type="NCBI Taxonomy" id="39491"/>
    <lineage>
        <taxon>Bacteria</taxon>
        <taxon>Bacillati</taxon>
        <taxon>Bacillota</taxon>
        <taxon>Clostridia</taxon>
        <taxon>Lachnospirales</taxon>
        <taxon>Lachnospiraceae</taxon>
        <taxon>Agathobacter</taxon>
    </lineage>
</organism>
<protein>
    <submittedName>
        <fullName evidence="3">PrgI family protein</fullName>
    </submittedName>
</protein>
<dbReference type="Proteomes" id="UP000261052">
    <property type="component" value="Unassembled WGS sequence"/>
</dbReference>
<dbReference type="InterPro" id="IPR024414">
    <property type="entry name" value="Uncharacterised_PrgI"/>
</dbReference>
<keyword evidence="1" id="KW-1133">Transmembrane helix</keyword>
<evidence type="ECO:0000313" key="7">
    <source>
        <dbReference type="Proteomes" id="UP000286220"/>
    </source>
</evidence>
<evidence type="ECO:0000313" key="4">
    <source>
        <dbReference type="EMBL" id="RHA92230.1"/>
    </source>
</evidence>